<evidence type="ECO:0000256" key="4">
    <source>
        <dbReference type="ARBA" id="ARBA00022475"/>
    </source>
</evidence>
<keyword evidence="10" id="KW-1015">Disulfide bond</keyword>
<dbReference type="GO" id="GO:0060047">
    <property type="term" value="P:heart contraction"/>
    <property type="evidence" value="ECO:0007669"/>
    <property type="project" value="Ensembl"/>
</dbReference>
<dbReference type="GO" id="GO:0007368">
    <property type="term" value="P:determination of left/right symmetry"/>
    <property type="evidence" value="ECO:0007669"/>
    <property type="project" value="Ensembl"/>
</dbReference>
<evidence type="ECO:0000313" key="16">
    <source>
        <dbReference type="Proteomes" id="UP000007635"/>
    </source>
</evidence>
<proteinExistence type="inferred from homology"/>
<evidence type="ECO:0000256" key="2">
    <source>
        <dbReference type="ARBA" id="ARBA00004274"/>
    </source>
</evidence>
<evidence type="ECO:0000256" key="1">
    <source>
        <dbReference type="ARBA" id="ARBA00004245"/>
    </source>
</evidence>
<dbReference type="GO" id="GO:0048738">
    <property type="term" value="P:cardiac muscle tissue development"/>
    <property type="evidence" value="ECO:0007669"/>
    <property type="project" value="Ensembl"/>
</dbReference>
<reference evidence="15 16" key="1">
    <citation type="journal article" date="2021" name="G3 (Bethesda)">
        <title>Improved contiguity of the threespine stickleback genome using long-read sequencing.</title>
        <authorList>
            <person name="Nath S."/>
            <person name="Shaw D.E."/>
            <person name="White M.A."/>
        </authorList>
    </citation>
    <scope>NUCLEOTIDE SEQUENCE [LARGE SCALE GENOMIC DNA]</scope>
    <source>
        <strain evidence="15 16">Lake Benthic</strain>
    </source>
</reference>
<dbReference type="GO" id="GO:0007525">
    <property type="term" value="P:somatic muscle development"/>
    <property type="evidence" value="ECO:0007669"/>
    <property type="project" value="Ensembl"/>
</dbReference>
<reference evidence="15" key="2">
    <citation type="submission" date="2025-08" db="UniProtKB">
        <authorList>
            <consortium name="Ensembl"/>
        </authorList>
    </citation>
    <scope>IDENTIFICATION</scope>
</reference>
<keyword evidence="12" id="KW-0206">Cytoskeleton</keyword>
<dbReference type="PANTHER" id="PTHR12939:SF6">
    <property type="entry name" value="DELTA-SARCOGLYCAN"/>
    <property type="match status" value="1"/>
</dbReference>
<evidence type="ECO:0000256" key="11">
    <source>
        <dbReference type="ARBA" id="ARBA00023180"/>
    </source>
</evidence>
<accession>A0AAQ4NPI5</accession>
<dbReference type="GO" id="GO:0016012">
    <property type="term" value="C:sarcoglycan complex"/>
    <property type="evidence" value="ECO:0007669"/>
    <property type="project" value="InterPro"/>
</dbReference>
<evidence type="ECO:0000256" key="6">
    <source>
        <dbReference type="ARBA" id="ARBA00022692"/>
    </source>
</evidence>
<evidence type="ECO:0000256" key="14">
    <source>
        <dbReference type="SAM" id="Phobius"/>
    </source>
</evidence>
<evidence type="ECO:0000256" key="5">
    <source>
        <dbReference type="ARBA" id="ARBA00022490"/>
    </source>
</evidence>
<keyword evidence="16" id="KW-1185">Reference proteome</keyword>
<feature type="transmembrane region" description="Helical" evidence="14">
    <location>
        <begin position="80"/>
        <end position="103"/>
    </location>
</feature>
<evidence type="ECO:0000256" key="7">
    <source>
        <dbReference type="ARBA" id="ARBA00022968"/>
    </source>
</evidence>
<name>A0AAQ4NPI5_GASAC</name>
<organism evidence="15 16">
    <name type="scientific">Gasterosteus aculeatus aculeatus</name>
    <name type="common">three-spined stickleback</name>
    <dbReference type="NCBI Taxonomy" id="481459"/>
    <lineage>
        <taxon>Eukaryota</taxon>
        <taxon>Metazoa</taxon>
        <taxon>Chordata</taxon>
        <taxon>Craniata</taxon>
        <taxon>Vertebrata</taxon>
        <taxon>Euteleostomi</taxon>
        <taxon>Actinopterygii</taxon>
        <taxon>Neopterygii</taxon>
        <taxon>Teleostei</taxon>
        <taxon>Neoteleostei</taxon>
        <taxon>Acanthomorphata</taxon>
        <taxon>Eupercaria</taxon>
        <taxon>Perciformes</taxon>
        <taxon>Cottioidei</taxon>
        <taxon>Gasterosteales</taxon>
        <taxon>Gasterosteidae</taxon>
        <taxon>Gasterosteus</taxon>
    </lineage>
</organism>
<evidence type="ECO:0000256" key="10">
    <source>
        <dbReference type="ARBA" id="ARBA00023157"/>
    </source>
</evidence>
<dbReference type="Pfam" id="PF04790">
    <property type="entry name" value="Sarcoglycan_1"/>
    <property type="match status" value="1"/>
</dbReference>
<protein>
    <submittedName>
        <fullName evidence="15">Sarcoglycan, delta (dystrophin-associated glycoprotein)</fullName>
    </submittedName>
</protein>
<dbReference type="GO" id="GO:0048742">
    <property type="term" value="P:regulation of skeletal muscle fiber development"/>
    <property type="evidence" value="ECO:0007669"/>
    <property type="project" value="Ensembl"/>
</dbReference>
<dbReference type="GO" id="GO:0014732">
    <property type="term" value="P:skeletal muscle atrophy"/>
    <property type="evidence" value="ECO:0007669"/>
    <property type="project" value="Ensembl"/>
</dbReference>
<keyword evidence="6 14" id="KW-0812">Transmembrane</keyword>
<evidence type="ECO:0000256" key="8">
    <source>
        <dbReference type="ARBA" id="ARBA00022989"/>
    </source>
</evidence>
<dbReference type="GO" id="GO:0048798">
    <property type="term" value="P:swim bladder inflation"/>
    <property type="evidence" value="ECO:0007669"/>
    <property type="project" value="Ensembl"/>
</dbReference>
<dbReference type="Proteomes" id="UP000007635">
    <property type="component" value="Chromosome VII"/>
</dbReference>
<comment type="similarity">
    <text evidence="3">Belongs to the sarcoglycan beta/delta/gamma/zeta family.</text>
</comment>
<evidence type="ECO:0000256" key="9">
    <source>
        <dbReference type="ARBA" id="ARBA00023136"/>
    </source>
</evidence>
<dbReference type="InterPro" id="IPR039972">
    <property type="entry name" value="Sarcoglycan_gamma/delta/zeta"/>
</dbReference>
<dbReference type="AlphaFoldDB" id="A0AAQ4NPI5"/>
<keyword evidence="4" id="KW-1003">Cell membrane</keyword>
<keyword evidence="11" id="KW-0325">Glycoprotein</keyword>
<reference evidence="15" key="3">
    <citation type="submission" date="2025-09" db="UniProtKB">
        <authorList>
            <consortium name="Ensembl"/>
        </authorList>
    </citation>
    <scope>IDENTIFICATION</scope>
</reference>
<dbReference type="GO" id="GO:0042383">
    <property type="term" value="C:sarcolemma"/>
    <property type="evidence" value="ECO:0007669"/>
    <property type="project" value="UniProtKB-SubCell"/>
</dbReference>
<keyword evidence="8 14" id="KW-1133">Transmembrane helix</keyword>
<evidence type="ECO:0000256" key="12">
    <source>
        <dbReference type="ARBA" id="ARBA00023212"/>
    </source>
</evidence>
<feature type="compositionally biased region" description="Polar residues" evidence="13">
    <location>
        <begin position="39"/>
        <end position="48"/>
    </location>
</feature>
<evidence type="ECO:0000256" key="13">
    <source>
        <dbReference type="SAM" id="MobiDB-lite"/>
    </source>
</evidence>
<keyword evidence="9 14" id="KW-0472">Membrane</keyword>
<sequence>MTGGDPRADPTSALPNWRNLGNNSAGLVIREPPPDPVGTSESAHSYTEMTQEQCTHRNNVQSSEKPQVYKVGIYGWRKRCLYFFVLLLMILILINLALTIWILKVMNFTIDGMGNLRITEKGLKLEGDSEFLQPLYAKEIQSKPGRPLFLQSSKNISVNIVNSNNQLLTQLVTGSSGFKARGKMFEVKSTSGKLLFSADEQEVVVGAERLRVMGAEGAVFSKSVETPHVRAEPFKELRLESPTRSLLMEAPKGIQILAEAGDIQAICRNELRLESKDGEISLDARRIRLMRLPEGKASSTSSSSPGTRQTVYEVCVCPNGRLFLSQAGTGSTCQISNNVCL</sequence>
<evidence type="ECO:0000313" key="15">
    <source>
        <dbReference type="Ensembl" id="ENSGACP00000028213.1"/>
    </source>
</evidence>
<dbReference type="GO" id="GO:0005856">
    <property type="term" value="C:cytoskeleton"/>
    <property type="evidence" value="ECO:0007669"/>
    <property type="project" value="UniProtKB-SubCell"/>
</dbReference>
<dbReference type="PANTHER" id="PTHR12939">
    <property type="entry name" value="SARCOGLYCAN"/>
    <property type="match status" value="1"/>
</dbReference>
<feature type="region of interest" description="Disordered" evidence="13">
    <location>
        <begin position="1"/>
        <end position="48"/>
    </location>
</feature>
<comment type="subcellular location">
    <subcellularLocation>
        <location evidence="2">Cell membrane</location>
        <location evidence="2">Sarcolemma</location>
        <topology evidence="2">Single-pass type II membrane protein</topology>
    </subcellularLocation>
    <subcellularLocation>
        <location evidence="1">Cytoplasm</location>
        <location evidence="1">Cytoskeleton</location>
    </subcellularLocation>
</comment>
<keyword evidence="5" id="KW-0963">Cytoplasm</keyword>
<dbReference type="InterPro" id="IPR006875">
    <property type="entry name" value="Sarcoglycan"/>
</dbReference>
<dbReference type="Ensembl" id="ENSGACT00000036002.1">
    <property type="protein sequence ID" value="ENSGACP00000028213.1"/>
    <property type="gene ID" value="ENSGACG00000020815.2"/>
</dbReference>
<keyword evidence="7" id="KW-0735">Signal-anchor</keyword>
<dbReference type="GeneTree" id="ENSGT00940000158509"/>
<evidence type="ECO:0000256" key="3">
    <source>
        <dbReference type="ARBA" id="ARBA00007574"/>
    </source>
</evidence>